<dbReference type="SUPFAM" id="SSF51215">
    <property type="entry name" value="Regulatory protein AraC"/>
    <property type="match status" value="1"/>
</dbReference>
<dbReference type="SMART" id="SM00342">
    <property type="entry name" value="HTH_ARAC"/>
    <property type="match status" value="1"/>
</dbReference>
<accession>A0ABS6K6R3</accession>
<feature type="domain" description="HTH araC/xylS-type" evidence="4">
    <location>
        <begin position="176"/>
        <end position="274"/>
    </location>
</feature>
<dbReference type="Proteomes" id="UP001314681">
    <property type="component" value="Unassembled WGS sequence"/>
</dbReference>
<dbReference type="InterPro" id="IPR018060">
    <property type="entry name" value="HTH_AraC"/>
</dbReference>
<dbReference type="InterPro" id="IPR014710">
    <property type="entry name" value="RmlC-like_jellyroll"/>
</dbReference>
<keyword evidence="3" id="KW-0804">Transcription</keyword>
<protein>
    <submittedName>
        <fullName evidence="5">AraC family transcriptional regulator</fullName>
    </submittedName>
</protein>
<dbReference type="PROSITE" id="PS01124">
    <property type="entry name" value="HTH_ARAC_FAMILY_2"/>
    <property type="match status" value="1"/>
</dbReference>
<dbReference type="InterPro" id="IPR037923">
    <property type="entry name" value="HTH-like"/>
</dbReference>
<comment type="caution">
    <text evidence="5">The sequence shown here is derived from an EMBL/GenBank/DDBJ whole genome shotgun (WGS) entry which is preliminary data.</text>
</comment>
<name>A0ABS6K6R3_9FIRM</name>
<dbReference type="Pfam" id="PF02311">
    <property type="entry name" value="AraC_binding"/>
    <property type="match status" value="1"/>
</dbReference>
<dbReference type="EMBL" id="JAHQCX010000005">
    <property type="protein sequence ID" value="MBU9726199.1"/>
    <property type="molecule type" value="Genomic_DNA"/>
</dbReference>
<evidence type="ECO:0000259" key="4">
    <source>
        <dbReference type="PROSITE" id="PS01124"/>
    </source>
</evidence>
<reference evidence="5 6" key="1">
    <citation type="submission" date="2021-06" db="EMBL/GenBank/DDBJ databases">
        <title>Description of novel taxa of the family Lachnospiraceae.</title>
        <authorList>
            <person name="Chaplin A.V."/>
            <person name="Sokolova S.R."/>
            <person name="Pikina A.P."/>
            <person name="Korzhanova M."/>
            <person name="Belova V."/>
            <person name="Korostin D."/>
            <person name="Efimov B.A."/>
        </authorList>
    </citation>
    <scope>NUCLEOTIDE SEQUENCE [LARGE SCALE GENOMIC DNA]</scope>
    <source>
        <strain evidence="5 6">ASD4241</strain>
    </source>
</reference>
<keyword evidence="1" id="KW-0805">Transcription regulation</keyword>
<evidence type="ECO:0000313" key="6">
    <source>
        <dbReference type="Proteomes" id="UP001314681"/>
    </source>
</evidence>
<evidence type="ECO:0000313" key="5">
    <source>
        <dbReference type="EMBL" id="MBU9726199.1"/>
    </source>
</evidence>
<proteinExistence type="predicted"/>
<dbReference type="PANTHER" id="PTHR43280">
    <property type="entry name" value="ARAC-FAMILY TRANSCRIPTIONAL REGULATOR"/>
    <property type="match status" value="1"/>
</dbReference>
<dbReference type="InterPro" id="IPR003313">
    <property type="entry name" value="AraC-bd"/>
</dbReference>
<dbReference type="PANTHER" id="PTHR43280:SF28">
    <property type="entry name" value="HTH-TYPE TRANSCRIPTIONAL ACTIVATOR RHAS"/>
    <property type="match status" value="1"/>
</dbReference>
<keyword evidence="6" id="KW-1185">Reference proteome</keyword>
<gene>
    <name evidence="5" type="ORF">KTH90_09245</name>
</gene>
<evidence type="ECO:0000256" key="3">
    <source>
        <dbReference type="ARBA" id="ARBA00023163"/>
    </source>
</evidence>
<dbReference type="SUPFAM" id="SSF46689">
    <property type="entry name" value="Homeodomain-like"/>
    <property type="match status" value="2"/>
</dbReference>
<evidence type="ECO:0000256" key="2">
    <source>
        <dbReference type="ARBA" id="ARBA00023125"/>
    </source>
</evidence>
<keyword evidence="2" id="KW-0238">DNA-binding</keyword>
<organism evidence="5 6">
    <name type="scientific">Diplocloster modestus</name>
    <dbReference type="NCBI Taxonomy" id="2850322"/>
    <lineage>
        <taxon>Bacteria</taxon>
        <taxon>Bacillati</taxon>
        <taxon>Bacillota</taxon>
        <taxon>Clostridia</taxon>
        <taxon>Lachnospirales</taxon>
        <taxon>Lachnospiraceae</taxon>
        <taxon>Diplocloster</taxon>
    </lineage>
</organism>
<dbReference type="InterPro" id="IPR009057">
    <property type="entry name" value="Homeodomain-like_sf"/>
</dbReference>
<evidence type="ECO:0000256" key="1">
    <source>
        <dbReference type="ARBA" id="ARBA00023015"/>
    </source>
</evidence>
<dbReference type="Gene3D" id="1.10.10.60">
    <property type="entry name" value="Homeodomain-like"/>
    <property type="match status" value="2"/>
</dbReference>
<dbReference type="Pfam" id="PF12833">
    <property type="entry name" value="HTH_18"/>
    <property type="match status" value="1"/>
</dbReference>
<sequence>MREYEIVEHASLEDLNVFLVEMTYRCSHVHKEFELLVVLAGTIVILYGQRQREFHKTDVIIINPRQPHEIHALTENAIILSVQAAASFCRKIYPELCNVEFDKNYLEDIHSSGWEKSVYDRLFELALNYFESREQYGFFCLSCLYEIFGLLLKHHPWHCISEQEKSKRYCKGKRLERITDYIDCHYTEKLLLEEVALREGISVSYASHFLKDNLGISFQEYLTLLRFEKARRLVEQTGRNITEISLECGFSDCRYLNGIYQKQLGYTPMEYRRAHDTPVQKGSTGRQVNTQRIISKSDSIQLLQLIMKRRD</sequence>
<dbReference type="RefSeq" id="WP_158351105.1">
    <property type="nucleotide sequence ID" value="NZ_JAHQCX010000005.1"/>
</dbReference>
<dbReference type="Gene3D" id="2.60.120.10">
    <property type="entry name" value="Jelly Rolls"/>
    <property type="match status" value="1"/>
</dbReference>